<feature type="active site" description="Proton donor" evidence="1">
    <location>
        <position position="130"/>
    </location>
</feature>
<dbReference type="GO" id="GO:0005829">
    <property type="term" value="C:cytosol"/>
    <property type="evidence" value="ECO:0007669"/>
    <property type="project" value="TreeGrafter"/>
</dbReference>
<proteinExistence type="inferred from homology"/>
<feature type="active site" description="Proton acceptor" evidence="1">
    <location>
        <position position="61"/>
    </location>
</feature>
<feature type="site" description="Participates in a stacking interaction with the thymidine ring of dTDP-4-oxo-6-deoxyglucose" evidence="2">
    <location>
        <position position="136"/>
    </location>
</feature>
<organism evidence="4 5">
    <name type="scientific">Candidatus Yanofskybacteria bacterium GW2011_GWE2_40_11</name>
    <dbReference type="NCBI Taxonomy" id="1619033"/>
    <lineage>
        <taxon>Bacteria</taxon>
        <taxon>Candidatus Yanofskyibacteriota</taxon>
    </lineage>
</organism>
<dbReference type="PATRIC" id="fig|1619033.3.peg.448"/>
<comment type="subunit">
    <text evidence="3">Homodimer.</text>
</comment>
<dbReference type="PANTHER" id="PTHR21047">
    <property type="entry name" value="DTDP-6-DEOXY-D-GLUCOSE-3,5 EPIMERASE"/>
    <property type="match status" value="1"/>
</dbReference>
<dbReference type="CDD" id="cd00438">
    <property type="entry name" value="cupin_RmlC"/>
    <property type="match status" value="1"/>
</dbReference>
<evidence type="ECO:0000256" key="3">
    <source>
        <dbReference type="RuleBase" id="RU364069"/>
    </source>
</evidence>
<sequence>MTIEKTEIADILIVTPEVMGDERGFFVEVYKKSLFKELGIGEDFVQDNHSRSARNVLRGLHFQWEPPMGKLMRVTVGSAFLVAVDIRKDSPTVGKWIGVEASAENRKQVYAPAGFARGFCVLSDVAEVQYKCTGEYNKNAESGILWNDPAIGIKWPIETPILSEKDAKAQTLASWLDRPEAKLF</sequence>
<comment type="catalytic activity">
    <reaction evidence="3">
        <text>dTDP-4-dehydro-6-deoxy-alpha-D-glucose = dTDP-4-dehydro-beta-L-rhamnose</text>
        <dbReference type="Rhea" id="RHEA:16969"/>
        <dbReference type="ChEBI" id="CHEBI:57649"/>
        <dbReference type="ChEBI" id="CHEBI:62830"/>
        <dbReference type="EC" id="5.1.3.13"/>
    </reaction>
</comment>
<comment type="pathway">
    <text evidence="3">Carbohydrate biosynthesis; dTDP-L-rhamnose biosynthesis.</text>
</comment>
<dbReference type="UniPathway" id="UPA00124"/>
<comment type="function">
    <text evidence="3">Catalyzes the epimerization of the C3' and C5'positions of dTDP-6-deoxy-D-xylo-4-hexulose, forming dTDP-6-deoxy-L-lyxo-4-hexulose.</text>
</comment>
<evidence type="ECO:0000256" key="1">
    <source>
        <dbReference type="PIRSR" id="PIRSR600888-1"/>
    </source>
</evidence>
<dbReference type="SUPFAM" id="SSF51182">
    <property type="entry name" value="RmlC-like cupins"/>
    <property type="match status" value="1"/>
</dbReference>
<dbReference type="Pfam" id="PF00908">
    <property type="entry name" value="dTDP_sugar_isom"/>
    <property type="match status" value="1"/>
</dbReference>
<dbReference type="Gene3D" id="2.60.120.10">
    <property type="entry name" value="Jelly Rolls"/>
    <property type="match status" value="1"/>
</dbReference>
<comment type="caution">
    <text evidence="4">The sequence shown here is derived from an EMBL/GenBank/DDBJ whole genome shotgun (WGS) entry which is preliminary data.</text>
</comment>
<dbReference type="NCBIfam" id="TIGR01221">
    <property type="entry name" value="rmlC"/>
    <property type="match status" value="1"/>
</dbReference>
<reference evidence="4 5" key="1">
    <citation type="journal article" date="2015" name="Nature">
        <title>rRNA introns, odd ribosomes, and small enigmatic genomes across a large radiation of phyla.</title>
        <authorList>
            <person name="Brown C.T."/>
            <person name="Hug L.A."/>
            <person name="Thomas B.C."/>
            <person name="Sharon I."/>
            <person name="Castelle C.J."/>
            <person name="Singh A."/>
            <person name="Wilkins M.J."/>
            <person name="Williams K.H."/>
            <person name="Banfield J.F."/>
        </authorList>
    </citation>
    <scope>NUCLEOTIDE SEQUENCE [LARGE SCALE GENOMIC DNA]</scope>
</reference>
<dbReference type="GO" id="GO:0008830">
    <property type="term" value="F:dTDP-4-dehydrorhamnose 3,5-epimerase activity"/>
    <property type="evidence" value="ECO:0007669"/>
    <property type="project" value="UniProtKB-UniRule"/>
</dbReference>
<dbReference type="AlphaFoldDB" id="A0A0G0QK49"/>
<dbReference type="EMBL" id="LBXZ01000005">
    <property type="protein sequence ID" value="KKR40739.1"/>
    <property type="molecule type" value="Genomic_DNA"/>
</dbReference>
<keyword evidence="3" id="KW-0413">Isomerase</keyword>
<name>A0A0G0QK49_9BACT</name>
<dbReference type="InterPro" id="IPR014710">
    <property type="entry name" value="RmlC-like_jellyroll"/>
</dbReference>
<accession>A0A0G0QK49</accession>
<comment type="similarity">
    <text evidence="3">Belongs to the dTDP-4-dehydrorhamnose 3,5-epimerase family.</text>
</comment>
<dbReference type="Proteomes" id="UP000034072">
    <property type="component" value="Unassembled WGS sequence"/>
</dbReference>
<evidence type="ECO:0000256" key="2">
    <source>
        <dbReference type="PIRSR" id="PIRSR600888-3"/>
    </source>
</evidence>
<gene>
    <name evidence="4" type="ORF">UT75_C0005G0047</name>
</gene>
<protein>
    <recommendedName>
        <fullName evidence="3">dTDP-4-dehydrorhamnose 3,5-epimerase</fullName>
        <ecNumber evidence="3">5.1.3.13</ecNumber>
    </recommendedName>
    <alternativeName>
        <fullName evidence="3">Thymidine diphospho-4-keto-rhamnose 3,5-epimerase</fullName>
    </alternativeName>
</protein>
<dbReference type="InterPro" id="IPR011051">
    <property type="entry name" value="RmlC_Cupin_sf"/>
</dbReference>
<evidence type="ECO:0000313" key="4">
    <source>
        <dbReference type="EMBL" id="KKR40739.1"/>
    </source>
</evidence>
<dbReference type="GO" id="GO:0000271">
    <property type="term" value="P:polysaccharide biosynthetic process"/>
    <property type="evidence" value="ECO:0007669"/>
    <property type="project" value="TreeGrafter"/>
</dbReference>
<dbReference type="PANTHER" id="PTHR21047:SF2">
    <property type="entry name" value="THYMIDINE DIPHOSPHO-4-KETO-RHAMNOSE 3,5-EPIMERASE"/>
    <property type="match status" value="1"/>
</dbReference>
<dbReference type="InterPro" id="IPR000888">
    <property type="entry name" value="RmlC-like"/>
</dbReference>
<evidence type="ECO:0000313" key="5">
    <source>
        <dbReference type="Proteomes" id="UP000034072"/>
    </source>
</evidence>
<dbReference type="GO" id="GO:0019305">
    <property type="term" value="P:dTDP-rhamnose biosynthetic process"/>
    <property type="evidence" value="ECO:0007669"/>
    <property type="project" value="UniProtKB-UniRule"/>
</dbReference>
<dbReference type="EC" id="5.1.3.13" evidence="3"/>